<keyword evidence="2" id="KW-1185">Reference proteome</keyword>
<gene>
    <name evidence="1" type="ORF">C9I94_10915</name>
</gene>
<dbReference type="Proteomes" id="UP000240481">
    <property type="component" value="Unassembled WGS sequence"/>
</dbReference>
<comment type="caution">
    <text evidence="1">The sequence shown here is derived from an EMBL/GenBank/DDBJ whole genome shotgun (WGS) entry which is preliminary data.</text>
</comment>
<dbReference type="RefSeq" id="WP_048900911.1">
    <property type="nucleotide sequence ID" value="NZ_AP024853.1"/>
</dbReference>
<name>A0A0J8V555_9GAMM</name>
<evidence type="ECO:0000313" key="1">
    <source>
        <dbReference type="EMBL" id="PSW24539.1"/>
    </source>
</evidence>
<dbReference type="EMBL" id="PYLZ01000005">
    <property type="protein sequence ID" value="PSW24539.1"/>
    <property type="molecule type" value="Genomic_DNA"/>
</dbReference>
<accession>A0A0J8V555</accession>
<protein>
    <submittedName>
        <fullName evidence="1">Uncharacterized protein</fullName>
    </submittedName>
</protein>
<proteinExistence type="predicted"/>
<reference evidence="1 2" key="1">
    <citation type="submission" date="2018-01" db="EMBL/GenBank/DDBJ databases">
        <title>Whole genome sequencing of Histamine producing bacteria.</title>
        <authorList>
            <person name="Butler K."/>
        </authorList>
    </citation>
    <scope>NUCLEOTIDE SEQUENCE [LARGE SCALE GENOMIC DNA]</scope>
    <source>
        <strain evidence="1 2">DSM 24669</strain>
    </source>
</reference>
<dbReference type="AlphaFoldDB" id="A0A0J8V555"/>
<evidence type="ECO:0000313" key="2">
    <source>
        <dbReference type="Proteomes" id="UP000240481"/>
    </source>
</evidence>
<organism evidence="1 2">
    <name type="scientific">Photobacterium swingsii</name>
    <dbReference type="NCBI Taxonomy" id="680026"/>
    <lineage>
        <taxon>Bacteria</taxon>
        <taxon>Pseudomonadati</taxon>
        <taxon>Pseudomonadota</taxon>
        <taxon>Gammaproteobacteria</taxon>
        <taxon>Vibrionales</taxon>
        <taxon>Vibrionaceae</taxon>
        <taxon>Photobacterium</taxon>
    </lineage>
</organism>
<dbReference type="STRING" id="680026.AB733_23115"/>
<sequence>MKIKTPYKNFTFSDDKSDCRFKLDVNASVVLDGQLNRFTIGQIKISPWPQDVPSQLEEMIERFIDNWFADICPQPEADYLGLLALSDYKPWVVITNARKLGKSFFVSADLSNWLPYYRQLKITKREVEALYETNDDWANRILDGACVKAMAGELEKTKILHPLFSDLELRENDDSFQRYVDTKRDIESALVSHGVAYCHISADGLDLIDSSEVRKGSGKGEL</sequence>